<reference evidence="2" key="1">
    <citation type="submission" date="2021-04" db="EMBL/GenBank/DDBJ databases">
        <title>Isolation of p-tert-butylphenol degrading bacteria Sphingobium phenoxybenzoativorans Tas13 from active sludge.</title>
        <authorList>
            <person name="Li Y."/>
        </authorList>
    </citation>
    <scope>NUCLEOTIDE SEQUENCE</scope>
    <source>
        <strain evidence="2">Tas13</strain>
    </source>
</reference>
<evidence type="ECO:0000313" key="3">
    <source>
        <dbReference type="Proteomes" id="UP000681425"/>
    </source>
</evidence>
<keyword evidence="3" id="KW-1185">Reference proteome</keyword>
<dbReference type="InterPro" id="IPR053802">
    <property type="entry name" value="DUF6950"/>
</dbReference>
<feature type="domain" description="DUF6950" evidence="1">
    <location>
        <begin position="6"/>
        <end position="108"/>
    </location>
</feature>
<dbReference type="KEGG" id="spph:KFK14_17710"/>
<organism evidence="2 3">
    <name type="scientific">Sphingobium phenoxybenzoativorans</name>
    <dbReference type="NCBI Taxonomy" id="1592790"/>
    <lineage>
        <taxon>Bacteria</taxon>
        <taxon>Pseudomonadati</taxon>
        <taxon>Pseudomonadota</taxon>
        <taxon>Alphaproteobacteria</taxon>
        <taxon>Sphingomonadales</taxon>
        <taxon>Sphingomonadaceae</taxon>
        <taxon>Sphingobium</taxon>
    </lineage>
</organism>
<dbReference type="EMBL" id="CP073910">
    <property type="protein sequence ID" value="QUT04848.1"/>
    <property type="molecule type" value="Genomic_DNA"/>
</dbReference>
<evidence type="ECO:0000259" key="1">
    <source>
        <dbReference type="Pfam" id="PF22262"/>
    </source>
</evidence>
<proteinExistence type="predicted"/>
<sequence length="113" mass="12230">MRDPDWSNHCGDLWRGHVLDSTGRDICTVVGPSPRSAGAWAAMMRRLGVRTMSAVISAVHGTPVDPRVAKRGDVVRRGWAIGICRGEDAEFYGGAMIPMRQVDEAWPVTALAG</sequence>
<dbReference type="AlphaFoldDB" id="A0A975K686"/>
<evidence type="ECO:0000313" key="2">
    <source>
        <dbReference type="EMBL" id="QUT04848.1"/>
    </source>
</evidence>
<dbReference type="RefSeq" id="WP_212608588.1">
    <property type="nucleotide sequence ID" value="NZ_CP073910.1"/>
</dbReference>
<name>A0A975K686_9SPHN</name>
<accession>A0A975K686</accession>
<gene>
    <name evidence="2" type="ORF">KFK14_17710</name>
</gene>
<protein>
    <recommendedName>
        <fullName evidence="1">DUF6950 domain-containing protein</fullName>
    </recommendedName>
</protein>
<dbReference type="Proteomes" id="UP000681425">
    <property type="component" value="Chromosome"/>
</dbReference>
<dbReference type="Pfam" id="PF22262">
    <property type="entry name" value="DUF6950"/>
    <property type="match status" value="1"/>
</dbReference>